<feature type="transmembrane region" description="Helical" evidence="9">
    <location>
        <begin position="514"/>
        <end position="535"/>
    </location>
</feature>
<evidence type="ECO:0000313" key="12">
    <source>
        <dbReference type="Proteomes" id="UP000001056"/>
    </source>
</evidence>
<feature type="transmembrane region" description="Helical" evidence="9">
    <location>
        <begin position="547"/>
        <end position="565"/>
    </location>
</feature>
<evidence type="ECO:0000256" key="6">
    <source>
        <dbReference type="ARBA" id="ARBA00023136"/>
    </source>
</evidence>
<dbReference type="NCBIfam" id="TIGR00879">
    <property type="entry name" value="SP"/>
    <property type="match status" value="1"/>
</dbReference>
<feature type="compositionally biased region" description="Basic and acidic residues" evidence="8">
    <location>
        <begin position="1"/>
        <end position="10"/>
    </location>
</feature>
<dbReference type="InterPro" id="IPR003663">
    <property type="entry name" value="Sugar/inositol_transpt"/>
</dbReference>
<comment type="similarity">
    <text evidence="2 7">Belongs to the major facilitator superfamily. Sugar transporter (TC 2.A.1.1) family.</text>
</comment>
<keyword evidence="4 9" id="KW-0812">Transmembrane</keyword>
<evidence type="ECO:0000256" key="5">
    <source>
        <dbReference type="ARBA" id="ARBA00022989"/>
    </source>
</evidence>
<dbReference type="InterPro" id="IPR020846">
    <property type="entry name" value="MFS_dom"/>
</dbReference>
<feature type="transmembrane region" description="Helical" evidence="9">
    <location>
        <begin position="292"/>
        <end position="311"/>
    </location>
</feature>
<dbReference type="InterPro" id="IPR036259">
    <property type="entry name" value="MFS_trans_sf"/>
</dbReference>
<evidence type="ECO:0000313" key="11">
    <source>
        <dbReference type="EMBL" id="EAQ83997.1"/>
    </source>
</evidence>
<evidence type="ECO:0000256" key="9">
    <source>
        <dbReference type="SAM" id="Phobius"/>
    </source>
</evidence>
<evidence type="ECO:0000256" key="3">
    <source>
        <dbReference type="ARBA" id="ARBA00022448"/>
    </source>
</evidence>
<name>Q2GNQ3_CHAGB</name>
<dbReference type="InterPro" id="IPR050814">
    <property type="entry name" value="Myo-inositol_Transporter"/>
</dbReference>
<feature type="transmembrane region" description="Helical" evidence="9">
    <location>
        <begin position="447"/>
        <end position="469"/>
    </location>
</feature>
<evidence type="ECO:0000259" key="10">
    <source>
        <dbReference type="PROSITE" id="PS50850"/>
    </source>
</evidence>
<dbReference type="InParanoid" id="Q2GNQ3"/>
<dbReference type="Pfam" id="PF00083">
    <property type="entry name" value="Sugar_tr"/>
    <property type="match status" value="1"/>
</dbReference>
<feature type="transmembrane region" description="Helical" evidence="9">
    <location>
        <begin position="416"/>
        <end position="440"/>
    </location>
</feature>
<keyword evidence="5 9" id="KW-1133">Transmembrane helix</keyword>
<feature type="transmembrane region" description="Helical" evidence="9">
    <location>
        <begin position="260"/>
        <end position="280"/>
    </location>
</feature>
<keyword evidence="3 7" id="KW-0813">Transport</keyword>
<dbReference type="HOGENOM" id="CLU_001265_43_5_1"/>
<comment type="subcellular location">
    <subcellularLocation>
        <location evidence="1">Membrane</location>
        <topology evidence="1">Multi-pass membrane protein</topology>
    </subcellularLocation>
</comment>
<feature type="transmembrane region" description="Helical" evidence="9">
    <location>
        <begin position="220"/>
        <end position="239"/>
    </location>
</feature>
<feature type="transmembrane region" description="Helical" evidence="9">
    <location>
        <begin position="197"/>
        <end position="214"/>
    </location>
</feature>
<dbReference type="Gene3D" id="1.20.1250.20">
    <property type="entry name" value="MFS general substrate transporter like domains"/>
    <property type="match status" value="1"/>
</dbReference>
<dbReference type="GeneID" id="4396948"/>
<dbReference type="SUPFAM" id="SSF103473">
    <property type="entry name" value="MFS general substrate transporter"/>
    <property type="match status" value="1"/>
</dbReference>
<feature type="transmembrane region" description="Helical" evidence="9">
    <location>
        <begin position="121"/>
        <end position="138"/>
    </location>
</feature>
<dbReference type="RefSeq" id="XP_001228328.1">
    <property type="nucleotide sequence ID" value="XM_001228327.1"/>
</dbReference>
<feature type="transmembrane region" description="Helical" evidence="9">
    <location>
        <begin position="475"/>
        <end position="493"/>
    </location>
</feature>
<dbReference type="GO" id="GO:0015791">
    <property type="term" value="P:polyol transmembrane transport"/>
    <property type="evidence" value="ECO:0007669"/>
    <property type="project" value="UniProtKB-ARBA"/>
</dbReference>
<feature type="domain" description="Major facilitator superfamily (MFS) profile" evidence="10">
    <location>
        <begin position="125"/>
        <end position="569"/>
    </location>
</feature>
<reference evidence="12" key="1">
    <citation type="journal article" date="2015" name="Genome Announc.">
        <title>Draft genome sequence of the cellulolytic fungus Chaetomium globosum.</title>
        <authorList>
            <person name="Cuomo C.A."/>
            <person name="Untereiner W.A."/>
            <person name="Ma L.-J."/>
            <person name="Grabherr M."/>
            <person name="Birren B.W."/>
        </authorList>
    </citation>
    <scope>NUCLEOTIDE SEQUENCE [LARGE SCALE GENOMIC DNA]</scope>
    <source>
        <strain evidence="12">ATCC 6205 / CBS 148.51 / DSM 1962 / NBRC 6347 / NRRL 1970</strain>
    </source>
</reference>
<feature type="transmembrane region" description="Helical" evidence="9">
    <location>
        <begin position="165"/>
        <end position="185"/>
    </location>
</feature>
<evidence type="ECO:0000256" key="2">
    <source>
        <dbReference type="ARBA" id="ARBA00010992"/>
    </source>
</evidence>
<accession>Q2GNQ3</accession>
<dbReference type="eggNOG" id="KOG0254">
    <property type="taxonomic scope" value="Eukaryota"/>
</dbReference>
<dbReference type="FunFam" id="1.20.1250.20:FF:000100">
    <property type="entry name" value="MFS sugar transporter, putative"/>
    <property type="match status" value="1"/>
</dbReference>
<dbReference type="PANTHER" id="PTHR48020">
    <property type="entry name" value="PROTON MYO-INOSITOL COTRANSPORTER"/>
    <property type="match status" value="1"/>
</dbReference>
<dbReference type="PROSITE" id="PS50850">
    <property type="entry name" value="MFS"/>
    <property type="match status" value="1"/>
</dbReference>
<evidence type="ECO:0000256" key="7">
    <source>
        <dbReference type="RuleBase" id="RU003346"/>
    </source>
</evidence>
<dbReference type="GO" id="GO:0015798">
    <property type="term" value="P:myo-inositol transport"/>
    <property type="evidence" value="ECO:0007669"/>
    <property type="project" value="UniProtKB-ARBA"/>
</dbReference>
<gene>
    <name evidence="11" type="ORF">CHGG_10401</name>
</gene>
<dbReference type="PANTHER" id="PTHR48020:SF25">
    <property type="entry name" value="SUGAR TRANSPORTER, PUTATIVE (AFU_ORTHOLOGUE AFUA_7G05830)-RELATED"/>
    <property type="match status" value="1"/>
</dbReference>
<sequence>MASEKKHERSSSSASGTNVEHDDLPQTSVDGSRGASKNERLEASKKLANPLAGLSSERLGAMGVEYAKLAGLTSDEDMRAFRLGAMIAGDNTQYDQIPELTEREREVLEKETTHKWSNPSMLYWVVIICSLCAAVQGMDETVVNGAQIFYKVAFGIGTKSERDTWLVGLVNGAPYLCCAVLGCWLTDPMNRAFGRRGTIFISCLVSALACFWQAFTNTWWHMFIARFVLGIGIGPKSATTPVFAAECSPPKLRGALVMQWQMWTAFGIMVGYIADLAFYFVPDSGIELGLNWRLMMGSAMLPAIVVCMLAYKCPESPRWYLTKDRHRDAFDAVCQLRFEKVQAARDLFYTHTLLQTEKQAMSIGSKNRILELFTVRRNRNAMIASEIVMFMQQFCGVNIIAYFSSEIFREAGYPDVPALAASLGFGVINWLFALPAFYTIDTFGRRNLLLTTFPLMALFMFFTGFSFWIPADSTAHIACIALGIYLFGMVYSPGEGPVPFTYSAEAYPLYIRPIGMSLATATTWFFNFILAVTWPSMLEAFKPQGGFGWYAGWNIVGFFLVLFFVPETKEKTLEELDSVFDVPLRRQAAYGARQFVYFWRRYVFRQDVAKPVLPHDEPDGFTVEKDTALREKVAPNGGAA</sequence>
<dbReference type="GO" id="GO:0022857">
    <property type="term" value="F:transmembrane transporter activity"/>
    <property type="evidence" value="ECO:0007669"/>
    <property type="project" value="InterPro"/>
</dbReference>
<dbReference type="OrthoDB" id="5290825at2759"/>
<protein>
    <recommendedName>
        <fullName evidence="10">Major facilitator superfamily (MFS) profile domain-containing protein</fullName>
    </recommendedName>
</protein>
<dbReference type="VEuPathDB" id="FungiDB:CHGG_10401"/>
<dbReference type="AlphaFoldDB" id="Q2GNQ3"/>
<keyword evidence="6 9" id="KW-0472">Membrane</keyword>
<dbReference type="OMA" id="PRWYLTK"/>
<proteinExistence type="inferred from homology"/>
<keyword evidence="12" id="KW-1185">Reference proteome</keyword>
<evidence type="ECO:0000256" key="1">
    <source>
        <dbReference type="ARBA" id="ARBA00004141"/>
    </source>
</evidence>
<feature type="region of interest" description="Disordered" evidence="8">
    <location>
        <begin position="1"/>
        <end position="44"/>
    </location>
</feature>
<dbReference type="InterPro" id="IPR005828">
    <property type="entry name" value="MFS_sugar_transport-like"/>
</dbReference>
<feature type="transmembrane region" description="Helical" evidence="9">
    <location>
        <begin position="383"/>
        <end position="404"/>
    </location>
</feature>
<evidence type="ECO:0000256" key="4">
    <source>
        <dbReference type="ARBA" id="ARBA00022692"/>
    </source>
</evidence>
<organism evidence="11 12">
    <name type="scientific">Chaetomium globosum (strain ATCC 6205 / CBS 148.51 / DSM 1962 / NBRC 6347 / NRRL 1970)</name>
    <name type="common">Soil fungus</name>
    <dbReference type="NCBI Taxonomy" id="306901"/>
    <lineage>
        <taxon>Eukaryota</taxon>
        <taxon>Fungi</taxon>
        <taxon>Dikarya</taxon>
        <taxon>Ascomycota</taxon>
        <taxon>Pezizomycotina</taxon>
        <taxon>Sordariomycetes</taxon>
        <taxon>Sordariomycetidae</taxon>
        <taxon>Sordariales</taxon>
        <taxon>Chaetomiaceae</taxon>
        <taxon>Chaetomium</taxon>
    </lineage>
</organism>
<dbReference type="EMBL" id="CH408035">
    <property type="protein sequence ID" value="EAQ83997.1"/>
    <property type="molecule type" value="Genomic_DNA"/>
</dbReference>
<evidence type="ECO:0000256" key="8">
    <source>
        <dbReference type="SAM" id="MobiDB-lite"/>
    </source>
</evidence>
<dbReference type="Proteomes" id="UP000001056">
    <property type="component" value="Unassembled WGS sequence"/>
</dbReference>
<dbReference type="GO" id="GO:0016020">
    <property type="term" value="C:membrane"/>
    <property type="evidence" value="ECO:0007669"/>
    <property type="project" value="UniProtKB-SubCell"/>
</dbReference>
<dbReference type="PRINTS" id="PR00171">
    <property type="entry name" value="SUGRTRNSPORT"/>
</dbReference>